<dbReference type="AlphaFoldDB" id="X1KPI1"/>
<comment type="caution">
    <text evidence="1">The sequence shown here is derived from an EMBL/GenBank/DDBJ whole genome shotgun (WGS) entry which is preliminary data.</text>
</comment>
<proteinExistence type="predicted"/>
<reference evidence="1" key="1">
    <citation type="journal article" date="2014" name="Front. Microbiol.">
        <title>High frequency of phylogenetically diverse reductive dehalogenase-homologous genes in deep subseafloor sedimentary metagenomes.</title>
        <authorList>
            <person name="Kawai M."/>
            <person name="Futagami T."/>
            <person name="Toyoda A."/>
            <person name="Takaki Y."/>
            <person name="Nishi S."/>
            <person name="Hori S."/>
            <person name="Arai W."/>
            <person name="Tsubouchi T."/>
            <person name="Morono Y."/>
            <person name="Uchiyama I."/>
            <person name="Ito T."/>
            <person name="Fujiyama A."/>
            <person name="Inagaki F."/>
            <person name="Takami H."/>
        </authorList>
    </citation>
    <scope>NUCLEOTIDE SEQUENCE</scope>
    <source>
        <strain evidence="1">Expedition CK06-06</strain>
    </source>
</reference>
<feature type="non-terminal residue" evidence="1">
    <location>
        <position position="34"/>
    </location>
</feature>
<organism evidence="1">
    <name type="scientific">marine sediment metagenome</name>
    <dbReference type="NCBI Taxonomy" id="412755"/>
    <lineage>
        <taxon>unclassified sequences</taxon>
        <taxon>metagenomes</taxon>
        <taxon>ecological metagenomes</taxon>
    </lineage>
</organism>
<gene>
    <name evidence="1" type="ORF">S03H2_70635</name>
</gene>
<evidence type="ECO:0000313" key="1">
    <source>
        <dbReference type="EMBL" id="GAH95525.1"/>
    </source>
</evidence>
<dbReference type="EMBL" id="BARU01047002">
    <property type="protein sequence ID" value="GAH95525.1"/>
    <property type="molecule type" value="Genomic_DNA"/>
</dbReference>
<protein>
    <submittedName>
        <fullName evidence="1">Uncharacterized protein</fullName>
    </submittedName>
</protein>
<accession>X1KPI1</accession>
<name>X1KPI1_9ZZZZ</name>
<sequence length="34" mass="3904">MLISDLEDNEKHEVAWYQTIDLGQDSVPEISNIT</sequence>